<gene>
    <name evidence="2" type="ORF">BP5796_03772</name>
</gene>
<reference evidence="2 3" key="1">
    <citation type="journal article" date="2018" name="IMA Fungus">
        <title>IMA Genome-F 9: Draft genome sequence of Annulohypoxylon stygium, Aspergillus mulundensis, Berkeleyomyces basicola (syn. Thielaviopsis basicola), Ceratocystis smalleyi, two Cercospora beticola strains, Coleophoma cylindrospora, Fusarium fracticaudum, Phialophora cf. hyalina, and Morchella septimelata.</title>
        <authorList>
            <person name="Wingfield B.D."/>
            <person name="Bills G.F."/>
            <person name="Dong Y."/>
            <person name="Huang W."/>
            <person name="Nel W.J."/>
            <person name="Swalarsk-Parry B.S."/>
            <person name="Vaghefi N."/>
            <person name="Wilken P.M."/>
            <person name="An Z."/>
            <person name="de Beer Z.W."/>
            <person name="De Vos L."/>
            <person name="Chen L."/>
            <person name="Duong T.A."/>
            <person name="Gao Y."/>
            <person name="Hammerbacher A."/>
            <person name="Kikkert J.R."/>
            <person name="Li Y."/>
            <person name="Li H."/>
            <person name="Li K."/>
            <person name="Li Q."/>
            <person name="Liu X."/>
            <person name="Ma X."/>
            <person name="Naidoo K."/>
            <person name="Pethybridge S.J."/>
            <person name="Sun J."/>
            <person name="Steenkamp E.T."/>
            <person name="van der Nest M.A."/>
            <person name="van Wyk S."/>
            <person name="Wingfield M.J."/>
            <person name="Xiong C."/>
            <person name="Yue Q."/>
            <person name="Zhang X."/>
        </authorList>
    </citation>
    <scope>NUCLEOTIDE SEQUENCE [LARGE SCALE GENOMIC DNA]</scope>
    <source>
        <strain evidence="2 3">BP5796</strain>
    </source>
</reference>
<protein>
    <recommendedName>
        <fullName evidence="1">F-box domain-containing protein</fullName>
    </recommendedName>
</protein>
<sequence>MPTSGKQKGTLPLLPTEILWKILSDACLEVADFLHLSCVNKRLSQVVRQKLYEEIVLNSDQPMAVEQLLTSLSANTHLLRLIHHLKLRSLPGRKWVAIPERINLALKQILRLRLPALESLAWEMSKIDINVYELDPMLPVRSVHVNRASVEQSVALMLLPNIQCIHIDHISDTVQQCVPSYHVGKGSKFSTAKNIRIDGGFTPHIALSPFMNWPWELQFFHGSVTIDDNLSPTSFDRYLEPARDTLIDLSVVVHTDEFTSVDGTFIYFDTFKCLKHLNSTASLLFGSSWASPTAERAGLYRRLPTTLESLTVFFDNLSKAVGTGREEVYTGTETPPDYVWIMELTNLPNFKYLRIKESLLSGYHSPNFESFQWVPHHIILDCFGRNSIEFEASLRSYKQYAVAVAARMTRIRTRREAARALTRTATTQ</sequence>
<dbReference type="EMBL" id="PDLN01000005">
    <property type="protein sequence ID" value="RDW85447.1"/>
    <property type="molecule type" value="Genomic_DNA"/>
</dbReference>
<dbReference type="OrthoDB" id="3598975at2759"/>
<accession>A0A3D8SGG7</accession>
<evidence type="ECO:0000313" key="3">
    <source>
        <dbReference type="Proteomes" id="UP000256328"/>
    </source>
</evidence>
<dbReference type="Pfam" id="PF12937">
    <property type="entry name" value="F-box-like"/>
    <property type="match status" value="1"/>
</dbReference>
<dbReference type="InterPro" id="IPR036047">
    <property type="entry name" value="F-box-like_dom_sf"/>
</dbReference>
<dbReference type="SUPFAM" id="SSF81383">
    <property type="entry name" value="F-box domain"/>
    <property type="match status" value="1"/>
</dbReference>
<comment type="caution">
    <text evidence="2">The sequence shown here is derived from an EMBL/GenBank/DDBJ whole genome shotgun (WGS) entry which is preliminary data.</text>
</comment>
<proteinExistence type="predicted"/>
<keyword evidence="3" id="KW-1185">Reference proteome</keyword>
<evidence type="ECO:0000259" key="1">
    <source>
        <dbReference type="Pfam" id="PF12937"/>
    </source>
</evidence>
<evidence type="ECO:0000313" key="2">
    <source>
        <dbReference type="EMBL" id="RDW85447.1"/>
    </source>
</evidence>
<dbReference type="AlphaFoldDB" id="A0A3D8SGG7"/>
<feature type="domain" description="F-box" evidence="1">
    <location>
        <begin position="13"/>
        <end position="57"/>
    </location>
</feature>
<name>A0A3D8SGG7_9HELO</name>
<dbReference type="InterPro" id="IPR001810">
    <property type="entry name" value="F-box_dom"/>
</dbReference>
<organism evidence="2 3">
    <name type="scientific">Coleophoma crateriformis</name>
    <dbReference type="NCBI Taxonomy" id="565419"/>
    <lineage>
        <taxon>Eukaryota</taxon>
        <taxon>Fungi</taxon>
        <taxon>Dikarya</taxon>
        <taxon>Ascomycota</taxon>
        <taxon>Pezizomycotina</taxon>
        <taxon>Leotiomycetes</taxon>
        <taxon>Helotiales</taxon>
        <taxon>Dermateaceae</taxon>
        <taxon>Coleophoma</taxon>
    </lineage>
</organism>
<dbReference type="Proteomes" id="UP000256328">
    <property type="component" value="Unassembled WGS sequence"/>
</dbReference>
<dbReference type="CDD" id="cd09917">
    <property type="entry name" value="F-box_SF"/>
    <property type="match status" value="1"/>
</dbReference>